<dbReference type="PROSITE" id="PS00189">
    <property type="entry name" value="LIPOYL"/>
    <property type="match status" value="1"/>
</dbReference>
<dbReference type="FunFam" id="2.40.50.100:FF:000010">
    <property type="entry name" value="Acetyltransferase component of pyruvate dehydrogenase complex"/>
    <property type="match status" value="1"/>
</dbReference>
<dbReference type="InterPro" id="IPR011053">
    <property type="entry name" value="Single_hybrid_motif"/>
</dbReference>
<sequence length="429" mass="45381">MASLAAVCRVSARAASQQLRSHGARRGLHSSPASLAAQNFNMPALSPTMTEGNIAAWKIKEGDSFSAGDVLLEIETDKAQMDVEAQDDGILAKITVGDGSKAVKVGTRIAVTAEPGDDLSSLEMPAEDSPAPKKEAEAPKEQPKQSASVPKEERTSAPPAKSNKASSAKAAKQTYPLYPSVQHLLEVNGLSKEDADKIPATGPNGRLLKGDVLAYVGQIEKSYPSELADRFSKLSHLDLSNIKPMAKKEAPKKPVAEEAKVVEDLPVELAMPISLTAVMECQKRVKDSIGVFLPLSTFVARAAELANEDLPKSKTAKPSADELFNAVLGLDKVSAKYSQGNFFPQITALPPNNLSAQQSPAPKKSDILDILAGKKPSAPKRSAMSGAAGVVGPLNVFSISVPKGDEKRGQVFLERVKAVLEVEPGRLVV</sequence>
<dbReference type="AlphaFoldDB" id="A0A9Q8ZIN5"/>
<dbReference type="GO" id="GO:0045254">
    <property type="term" value="C:pyruvate dehydrogenase complex"/>
    <property type="evidence" value="ECO:0007669"/>
    <property type="project" value="InterPro"/>
</dbReference>
<organism evidence="7 8">
    <name type="scientific">Curvularia clavata</name>
    <dbReference type="NCBI Taxonomy" id="95742"/>
    <lineage>
        <taxon>Eukaryota</taxon>
        <taxon>Fungi</taxon>
        <taxon>Dikarya</taxon>
        <taxon>Ascomycota</taxon>
        <taxon>Pezizomycotina</taxon>
        <taxon>Dothideomycetes</taxon>
        <taxon>Pleosporomycetidae</taxon>
        <taxon>Pleosporales</taxon>
        <taxon>Pleosporineae</taxon>
        <taxon>Pleosporaceae</taxon>
        <taxon>Curvularia</taxon>
    </lineage>
</organism>
<dbReference type="PANTHER" id="PTHR23151:SF82">
    <property type="entry name" value="PYRUVATE DEHYDROGENASE COMPLEX PROTEIN X COMPONENT, MITOCHONDRIAL"/>
    <property type="match status" value="1"/>
</dbReference>
<evidence type="ECO:0000256" key="4">
    <source>
        <dbReference type="SAM" id="MobiDB-lite"/>
    </source>
</evidence>
<feature type="region of interest" description="Disordered" evidence="4">
    <location>
        <begin position="114"/>
        <end position="171"/>
    </location>
</feature>
<dbReference type="PANTHER" id="PTHR23151">
    <property type="entry name" value="DIHYDROLIPOAMIDE ACETYL/SUCCINYL-TRANSFERASE-RELATED"/>
    <property type="match status" value="1"/>
</dbReference>
<evidence type="ECO:0000313" key="8">
    <source>
        <dbReference type="Proteomes" id="UP001056012"/>
    </source>
</evidence>
<comment type="similarity">
    <text evidence="1">Belongs to the 2-oxoacid dehydrogenase family.</text>
</comment>
<keyword evidence="3" id="KW-0809">Transit peptide</keyword>
<dbReference type="SUPFAM" id="SSF47005">
    <property type="entry name" value="Peripheral subunit-binding domain of 2-oxo acid dehydrogenase complex"/>
    <property type="match status" value="1"/>
</dbReference>
<dbReference type="InterPro" id="IPR003016">
    <property type="entry name" value="2-oxoA_DH_lipoyl-BS"/>
</dbReference>
<evidence type="ECO:0000256" key="3">
    <source>
        <dbReference type="ARBA" id="ARBA00022946"/>
    </source>
</evidence>
<feature type="domain" description="Lipoyl-binding" evidence="5">
    <location>
        <begin position="37"/>
        <end position="113"/>
    </location>
</feature>
<dbReference type="Gene3D" id="4.10.320.10">
    <property type="entry name" value="E3-binding domain"/>
    <property type="match status" value="1"/>
</dbReference>
<keyword evidence="2" id="KW-0450">Lipoyl</keyword>
<proteinExistence type="inferred from homology"/>
<dbReference type="PROSITE" id="PS50968">
    <property type="entry name" value="BIOTINYL_LIPOYL"/>
    <property type="match status" value="1"/>
</dbReference>
<protein>
    <submittedName>
        <fullName evidence="7">Uncharacterized protein</fullName>
    </submittedName>
</protein>
<dbReference type="GO" id="GO:0006086">
    <property type="term" value="P:pyruvate decarboxylation to acetyl-CoA"/>
    <property type="evidence" value="ECO:0007669"/>
    <property type="project" value="InterPro"/>
</dbReference>
<evidence type="ECO:0000259" key="6">
    <source>
        <dbReference type="PROSITE" id="PS51826"/>
    </source>
</evidence>
<feature type="domain" description="Peripheral subunit-binding (PSBD)" evidence="6">
    <location>
        <begin position="176"/>
        <end position="216"/>
    </location>
</feature>
<evidence type="ECO:0000313" key="7">
    <source>
        <dbReference type="EMBL" id="USP82726.1"/>
    </source>
</evidence>
<dbReference type="Proteomes" id="UP001056012">
    <property type="component" value="Chromosome 8"/>
</dbReference>
<dbReference type="Pfam" id="PF00364">
    <property type="entry name" value="Biotin_lipoyl"/>
    <property type="match status" value="1"/>
</dbReference>
<dbReference type="Gene3D" id="2.40.50.100">
    <property type="match status" value="1"/>
</dbReference>
<dbReference type="VEuPathDB" id="FungiDB:yc1106_10000"/>
<feature type="compositionally biased region" description="Low complexity" evidence="4">
    <location>
        <begin position="156"/>
        <end position="171"/>
    </location>
</feature>
<name>A0A9Q8ZIN5_CURCL</name>
<dbReference type="InterPro" id="IPR045257">
    <property type="entry name" value="E2/Pdx1"/>
</dbReference>
<dbReference type="InterPro" id="IPR004167">
    <property type="entry name" value="PSBD"/>
</dbReference>
<feature type="compositionally biased region" description="Basic and acidic residues" evidence="4">
    <location>
        <begin position="130"/>
        <end position="143"/>
    </location>
</feature>
<dbReference type="InterPro" id="IPR000089">
    <property type="entry name" value="Biotin_lipoyl"/>
</dbReference>
<reference evidence="7" key="1">
    <citation type="submission" date="2021-12" db="EMBL/GenBank/DDBJ databases">
        <title>Curvularia clavata genome.</title>
        <authorList>
            <person name="Cao Y."/>
        </authorList>
    </citation>
    <scope>NUCLEOTIDE SEQUENCE</scope>
    <source>
        <strain evidence="7">Yc1106</strain>
    </source>
</reference>
<evidence type="ECO:0000256" key="2">
    <source>
        <dbReference type="ARBA" id="ARBA00022823"/>
    </source>
</evidence>
<evidence type="ECO:0000256" key="1">
    <source>
        <dbReference type="ARBA" id="ARBA00007317"/>
    </source>
</evidence>
<dbReference type="OrthoDB" id="202158at2759"/>
<dbReference type="PROSITE" id="PS51826">
    <property type="entry name" value="PSBD"/>
    <property type="match status" value="1"/>
</dbReference>
<gene>
    <name evidence="7" type="ORF">yc1106_10000</name>
</gene>
<dbReference type="GO" id="GO:0004742">
    <property type="term" value="F:dihydrolipoyllysine-residue acetyltransferase activity"/>
    <property type="evidence" value="ECO:0007669"/>
    <property type="project" value="TreeGrafter"/>
</dbReference>
<evidence type="ECO:0000259" key="5">
    <source>
        <dbReference type="PROSITE" id="PS50968"/>
    </source>
</evidence>
<accession>A0A9Q8ZIN5</accession>
<dbReference type="InterPro" id="IPR036625">
    <property type="entry name" value="E3-bd_dom_sf"/>
</dbReference>
<keyword evidence="8" id="KW-1185">Reference proteome</keyword>
<dbReference type="Pfam" id="PF02817">
    <property type="entry name" value="E3_binding"/>
    <property type="match status" value="1"/>
</dbReference>
<dbReference type="CDD" id="cd06849">
    <property type="entry name" value="lipoyl_domain"/>
    <property type="match status" value="1"/>
</dbReference>
<dbReference type="SUPFAM" id="SSF51230">
    <property type="entry name" value="Single hybrid motif"/>
    <property type="match status" value="1"/>
</dbReference>
<dbReference type="EMBL" id="CP089281">
    <property type="protein sequence ID" value="USP82726.1"/>
    <property type="molecule type" value="Genomic_DNA"/>
</dbReference>